<reference evidence="2 3" key="1">
    <citation type="submission" date="2019-09" db="EMBL/GenBank/DDBJ databases">
        <title>A chromosome-level genome assembly of the Chinese tupelo Nyssa sinensis.</title>
        <authorList>
            <person name="Yang X."/>
            <person name="Kang M."/>
            <person name="Yang Y."/>
            <person name="Xiong H."/>
            <person name="Wang M."/>
            <person name="Zhang Z."/>
            <person name="Wang Z."/>
            <person name="Wu H."/>
            <person name="Ma T."/>
            <person name="Liu J."/>
            <person name="Xi Z."/>
        </authorList>
    </citation>
    <scope>NUCLEOTIDE SEQUENCE [LARGE SCALE GENOMIC DNA]</scope>
    <source>
        <strain evidence="2">J267</strain>
        <tissue evidence="2">Leaf</tissue>
    </source>
</reference>
<dbReference type="Proteomes" id="UP000325577">
    <property type="component" value="Linkage Group LG1"/>
</dbReference>
<keyword evidence="3" id="KW-1185">Reference proteome</keyword>
<dbReference type="PANTHER" id="PTHR37984">
    <property type="entry name" value="PROTEIN CBG26694"/>
    <property type="match status" value="1"/>
</dbReference>
<name>A0A5J5C0Y5_9ASTE</name>
<evidence type="ECO:0000259" key="1">
    <source>
        <dbReference type="PROSITE" id="PS50994"/>
    </source>
</evidence>
<gene>
    <name evidence="2" type="ORF">F0562_003510</name>
</gene>
<evidence type="ECO:0000313" key="2">
    <source>
        <dbReference type="EMBL" id="KAA8547081.1"/>
    </source>
</evidence>
<dbReference type="OrthoDB" id="5554229at2759"/>
<dbReference type="InterPro" id="IPR012337">
    <property type="entry name" value="RNaseH-like_sf"/>
</dbReference>
<evidence type="ECO:0000313" key="3">
    <source>
        <dbReference type="Proteomes" id="UP000325577"/>
    </source>
</evidence>
<dbReference type="InterPro" id="IPR050951">
    <property type="entry name" value="Retrovirus_Pol_polyprotein"/>
</dbReference>
<proteinExistence type="predicted"/>
<dbReference type="SUPFAM" id="SSF53098">
    <property type="entry name" value="Ribonuclease H-like"/>
    <property type="match status" value="1"/>
</dbReference>
<dbReference type="PROSITE" id="PS50994">
    <property type="entry name" value="INTEGRASE"/>
    <property type="match status" value="1"/>
</dbReference>
<protein>
    <recommendedName>
        <fullName evidence="1">Integrase catalytic domain-containing protein</fullName>
    </recommendedName>
</protein>
<organism evidence="2 3">
    <name type="scientific">Nyssa sinensis</name>
    <dbReference type="NCBI Taxonomy" id="561372"/>
    <lineage>
        <taxon>Eukaryota</taxon>
        <taxon>Viridiplantae</taxon>
        <taxon>Streptophyta</taxon>
        <taxon>Embryophyta</taxon>
        <taxon>Tracheophyta</taxon>
        <taxon>Spermatophyta</taxon>
        <taxon>Magnoliopsida</taxon>
        <taxon>eudicotyledons</taxon>
        <taxon>Gunneridae</taxon>
        <taxon>Pentapetalae</taxon>
        <taxon>asterids</taxon>
        <taxon>Cornales</taxon>
        <taxon>Nyssaceae</taxon>
        <taxon>Nyssa</taxon>
    </lineage>
</organism>
<dbReference type="PANTHER" id="PTHR37984:SF15">
    <property type="entry name" value="INTEGRASE CATALYTIC DOMAIN-CONTAINING PROTEIN"/>
    <property type="match status" value="1"/>
</dbReference>
<sequence>MVVVDRFSKYAHFVPISHPCTAAGVAQTYFEHIFKLHGMPRNIVCDRDPIFTSGFWSELFCLNDTEFNYSSAYHPQTDGQSKVVNRTMEMYLRFFTSSQPKDWNKWLTWTEYYYNTSWHSAIKKTPFEVVYRRTPPTLLSYIHRTAKATSVEEELLSRDQMVKELRVNLKEAQETMKKFKHVKKSESLAAYGTPFKKDRVLSLDVARKKLEGLVLRFLTIFPF</sequence>
<dbReference type="InterPro" id="IPR001584">
    <property type="entry name" value="Integrase_cat-core"/>
</dbReference>
<dbReference type="GO" id="GO:0003676">
    <property type="term" value="F:nucleic acid binding"/>
    <property type="evidence" value="ECO:0007669"/>
    <property type="project" value="InterPro"/>
</dbReference>
<feature type="domain" description="Integrase catalytic" evidence="1">
    <location>
        <begin position="1"/>
        <end position="134"/>
    </location>
</feature>
<dbReference type="AlphaFoldDB" id="A0A5J5C0Y5"/>
<dbReference type="GO" id="GO:0015074">
    <property type="term" value="P:DNA integration"/>
    <property type="evidence" value="ECO:0007669"/>
    <property type="project" value="InterPro"/>
</dbReference>
<accession>A0A5J5C0Y5</accession>
<dbReference type="Gene3D" id="3.30.420.10">
    <property type="entry name" value="Ribonuclease H-like superfamily/Ribonuclease H"/>
    <property type="match status" value="1"/>
</dbReference>
<dbReference type="InterPro" id="IPR036397">
    <property type="entry name" value="RNaseH_sf"/>
</dbReference>
<dbReference type="EMBL" id="CM018032">
    <property type="protein sequence ID" value="KAA8547081.1"/>
    <property type="molecule type" value="Genomic_DNA"/>
</dbReference>